<gene>
    <name evidence="9" type="primary">pncA</name>
    <name evidence="9" type="ORF">SRCM100623_00504</name>
</gene>
<dbReference type="OrthoDB" id="9791276at2"/>
<dbReference type="GO" id="GO:0019363">
    <property type="term" value="P:pyridine nucleotide biosynthetic process"/>
    <property type="evidence" value="ECO:0007669"/>
    <property type="project" value="UniProtKB-KW"/>
</dbReference>
<protein>
    <recommendedName>
        <fullName evidence="6">nicotinamidase</fullName>
        <ecNumber evidence="6">3.5.1.19</ecNumber>
    </recommendedName>
    <alternativeName>
        <fullName evidence="7">Nicotinamide deamidase</fullName>
    </alternativeName>
</protein>
<dbReference type="Proteomes" id="UP000093796">
    <property type="component" value="Unassembled WGS sequence"/>
</dbReference>
<proteinExistence type="inferred from homology"/>
<evidence type="ECO:0000256" key="2">
    <source>
        <dbReference type="ARBA" id="ARBA00022642"/>
    </source>
</evidence>
<evidence type="ECO:0000256" key="7">
    <source>
        <dbReference type="ARBA" id="ARBA00043224"/>
    </source>
</evidence>
<dbReference type="SUPFAM" id="SSF52499">
    <property type="entry name" value="Isochorismatase-like hydrolases"/>
    <property type="match status" value="1"/>
</dbReference>
<sequence>MPLQSAPFPPAFIPGKTDALIVVDVQNDFLPDGALPVPKGHAIVPVINRLAHLPFGLIVTSQDWHPADHVSFKTTHQNGLWSPHCVANTHGADFPQDLHLPERTLHLFKGAQSDQDSYSAFGAQTLSGQSLDAVLKQHGITHVFVCGLALEYCVQATALDAQKAEYTTVLLTDATQGLEADPTPTLTVCQAKGILLYSGLQLHIPSPTR</sequence>
<dbReference type="Gene3D" id="3.40.50.850">
    <property type="entry name" value="Isochorismatase-like"/>
    <property type="match status" value="1"/>
</dbReference>
<comment type="similarity">
    <text evidence="1">Belongs to the isochorismatase family.</text>
</comment>
<evidence type="ECO:0000259" key="8">
    <source>
        <dbReference type="Pfam" id="PF00857"/>
    </source>
</evidence>
<evidence type="ECO:0000256" key="3">
    <source>
        <dbReference type="ARBA" id="ARBA00022723"/>
    </source>
</evidence>
<evidence type="ECO:0000313" key="9">
    <source>
        <dbReference type="EMBL" id="OAZ75080.1"/>
    </source>
</evidence>
<dbReference type="InterPro" id="IPR000868">
    <property type="entry name" value="Isochorismatase-like_dom"/>
</dbReference>
<feature type="domain" description="Isochorismatase-like" evidence="8">
    <location>
        <begin position="19"/>
        <end position="181"/>
    </location>
</feature>
<evidence type="ECO:0000256" key="4">
    <source>
        <dbReference type="ARBA" id="ARBA00022801"/>
    </source>
</evidence>
<dbReference type="InterPro" id="IPR036380">
    <property type="entry name" value="Isochorismatase-like_sf"/>
</dbReference>
<comment type="pathway">
    <text evidence="5">Cofactor biosynthesis; nicotinate biosynthesis; nicotinate from nicotinamide: step 1/1.</text>
</comment>
<dbReference type="AlphaFoldDB" id="A0A1A0DJB6"/>
<evidence type="ECO:0000256" key="5">
    <source>
        <dbReference type="ARBA" id="ARBA00037900"/>
    </source>
</evidence>
<keyword evidence="3" id="KW-0479">Metal-binding</keyword>
<organism evidence="9 10">
    <name type="scientific">Acetobacter pasteurianus</name>
    <name type="common">Acetobacter turbidans</name>
    <dbReference type="NCBI Taxonomy" id="438"/>
    <lineage>
        <taxon>Bacteria</taxon>
        <taxon>Pseudomonadati</taxon>
        <taxon>Pseudomonadota</taxon>
        <taxon>Alphaproteobacteria</taxon>
        <taxon>Acetobacterales</taxon>
        <taxon>Acetobacteraceae</taxon>
        <taxon>Acetobacter</taxon>
    </lineage>
</organism>
<dbReference type="EC" id="3.5.1.19" evidence="6"/>
<dbReference type="GO" id="GO:0046872">
    <property type="term" value="F:metal ion binding"/>
    <property type="evidence" value="ECO:0007669"/>
    <property type="project" value="UniProtKB-KW"/>
</dbReference>
<name>A0A1A0DJB6_ACEPA</name>
<dbReference type="PANTHER" id="PTHR11080">
    <property type="entry name" value="PYRAZINAMIDASE/NICOTINAMIDASE"/>
    <property type="match status" value="1"/>
</dbReference>
<keyword evidence="4 9" id="KW-0378">Hydrolase</keyword>
<keyword evidence="2" id="KW-0662">Pyridine nucleotide biosynthesis</keyword>
<dbReference type="PANTHER" id="PTHR11080:SF2">
    <property type="entry name" value="LD05707P"/>
    <property type="match status" value="1"/>
</dbReference>
<comment type="caution">
    <text evidence="9">The sequence shown here is derived from an EMBL/GenBank/DDBJ whole genome shotgun (WGS) entry which is preliminary data.</text>
</comment>
<reference evidence="9 10" key="1">
    <citation type="submission" date="2016-05" db="EMBL/GenBank/DDBJ databases">
        <title>Genome sequencing of Acetobacter pasteurianus strain SRCM100623.</title>
        <authorList>
            <person name="Song Y.R."/>
        </authorList>
    </citation>
    <scope>NUCLEOTIDE SEQUENCE [LARGE SCALE GENOMIC DNA]</scope>
    <source>
        <strain evidence="9 10">SRCM100623</strain>
    </source>
</reference>
<evidence type="ECO:0000256" key="6">
    <source>
        <dbReference type="ARBA" id="ARBA00039017"/>
    </source>
</evidence>
<evidence type="ECO:0000256" key="1">
    <source>
        <dbReference type="ARBA" id="ARBA00006336"/>
    </source>
</evidence>
<dbReference type="InterPro" id="IPR052347">
    <property type="entry name" value="Isochorismatase_Nicotinamidase"/>
</dbReference>
<dbReference type="GO" id="GO:0008936">
    <property type="term" value="F:nicotinamidase activity"/>
    <property type="evidence" value="ECO:0007669"/>
    <property type="project" value="UniProtKB-EC"/>
</dbReference>
<evidence type="ECO:0000313" key="10">
    <source>
        <dbReference type="Proteomes" id="UP000093796"/>
    </source>
</evidence>
<dbReference type="RefSeq" id="WP_064775917.1">
    <property type="nucleotide sequence ID" value="NZ_LYUD01000045.1"/>
</dbReference>
<dbReference type="EMBL" id="LYUD01000045">
    <property type="protein sequence ID" value="OAZ75080.1"/>
    <property type="molecule type" value="Genomic_DNA"/>
</dbReference>
<accession>A0A1A0DJB6</accession>
<dbReference type="PATRIC" id="fig|438.15.peg.573"/>
<dbReference type="Pfam" id="PF00857">
    <property type="entry name" value="Isochorismatase"/>
    <property type="match status" value="1"/>
</dbReference>